<evidence type="ECO:0000313" key="2">
    <source>
        <dbReference type="Proteomes" id="UP001302477"/>
    </source>
</evidence>
<name>A0AAU0MWZ9_9GAMM</name>
<dbReference type="Proteomes" id="UP001302477">
    <property type="component" value="Chromosome"/>
</dbReference>
<gene>
    <name evidence="1" type="ORF">R5R33_12910</name>
</gene>
<dbReference type="EMBL" id="CP137555">
    <property type="protein sequence ID" value="WOX04637.1"/>
    <property type="molecule type" value="Genomic_DNA"/>
</dbReference>
<evidence type="ECO:0000313" key="1">
    <source>
        <dbReference type="EMBL" id="WOX04637.1"/>
    </source>
</evidence>
<accession>A0AAU0MWZ9</accession>
<protein>
    <submittedName>
        <fullName evidence="1">Uncharacterized protein</fullName>
    </submittedName>
</protein>
<dbReference type="AlphaFoldDB" id="A0AAU0MWZ9"/>
<keyword evidence="2" id="KW-1185">Reference proteome</keyword>
<dbReference type="KEGG" id="mpaf:R5R33_12910"/>
<dbReference type="RefSeq" id="WP_318953114.1">
    <property type="nucleotide sequence ID" value="NZ_CP137555.1"/>
</dbReference>
<reference evidence="1 2" key="1">
    <citation type="submission" date="2023-10" db="EMBL/GenBank/DDBJ databases">
        <title>Description of Microbulbifer bruguierae sp. nov., isolated from the sediments of mangrove plant Bruguiera sexangula and comparative genomic analyses of the genus Microbulbifer.</title>
        <authorList>
            <person name="Long M."/>
        </authorList>
    </citation>
    <scope>NUCLEOTIDE SEQUENCE [LARGE SCALE GENOMIC DNA]</scope>
    <source>
        <strain evidence="1 2">SPO729</strain>
    </source>
</reference>
<proteinExistence type="predicted"/>
<organism evidence="1 2">
    <name type="scientific">Microbulbifer pacificus</name>
    <dbReference type="NCBI Taxonomy" id="407164"/>
    <lineage>
        <taxon>Bacteria</taxon>
        <taxon>Pseudomonadati</taxon>
        <taxon>Pseudomonadota</taxon>
        <taxon>Gammaproteobacteria</taxon>
        <taxon>Cellvibrionales</taxon>
        <taxon>Microbulbiferaceae</taxon>
        <taxon>Microbulbifer</taxon>
    </lineage>
</organism>
<sequence>MDAQTLTFPPSRVICNVFYGYGIGSRAALKRLLSLDDTAVDEKNDDQTAMLLEELEELEVANSQVPELESKVNKQRWEIDALVAAVSPGGGKRPGTKESGCRSWP</sequence>